<dbReference type="PANTHER" id="PTHR10039:SF14">
    <property type="entry name" value="NACHT DOMAIN-CONTAINING PROTEIN"/>
    <property type="match status" value="1"/>
</dbReference>
<dbReference type="InterPro" id="IPR007111">
    <property type="entry name" value="NACHT_NTPase"/>
</dbReference>
<reference evidence="3 4" key="1">
    <citation type="submission" date="2016-07" db="EMBL/GenBank/DDBJ databases">
        <title>Multiple horizontal gene transfer events from other fungi enriched the ability of initially mycotrophic Trichoderma (Ascomycota) to feed on dead plant biomass.</title>
        <authorList>
            <consortium name="DOE Joint Genome Institute"/>
            <person name="Aerts A."/>
            <person name="Atanasova L."/>
            <person name="Chenthamara K."/>
            <person name="Zhang J."/>
            <person name="Grujic M."/>
            <person name="Henrissat B."/>
            <person name="Kuo A."/>
            <person name="Salamov A."/>
            <person name="Lipzen A."/>
            <person name="Labutti K."/>
            <person name="Barry K."/>
            <person name="Miao Y."/>
            <person name="Rahimi M.J."/>
            <person name="Shen Q."/>
            <person name="Grigoriev I.V."/>
            <person name="Kubicek C.P."/>
            <person name="Druzhinina I.S."/>
        </authorList>
    </citation>
    <scope>NUCLEOTIDE SEQUENCE [LARGE SCALE GENOMIC DNA]</scope>
    <source>
        <strain evidence="3 4">CBS 433.97</strain>
    </source>
</reference>
<gene>
    <name evidence="3" type="ORF">M441DRAFT_447140</name>
</gene>
<sequence>MSFGAGPISLPGRRIIREAFEELQRTVSPPEAKDFQSTTLEDVQKAALDIENQLAARKTLRNMRRLMPLFQGLEHYSQSIEVLCNGTPYLPWIWAPIKLILTIASDFVEAFERIIAAYSQIAESLPRMEILSEAFSKRVEFQETLAIFYSDILTFHRHAYLFVRRSSWKIFFLTSWGRFQRRFDTILADIKAHEELIDKTANAVNILEASKMRESLRDQRNENLNDVAKQEDEDSIKQYQAIVGWLKMDDTDQQIIFDSIASEAEKNEGTCDWILKQPTLVSWMRTQSETPFVWLQGNPGAGKSVLATQIDTFLRTSHQSLVVRHFCTYSYELSTQFDQILRSLLLQLIRSNNDLISYLYEELVLAKQVVTIKSLSQLVRTICEAISPIPSKKKYVHIILDGLDECDTEKQGRITNLLETLISFGSPTNSGIIKILISSRPTPLLLRKYRKRPSVSLTEEKSRIDEAIKNYANQKLSLLSNRFLELGISYERILSQTIARLDTRSLGRTKSLLGWIAFARRPLTQTECRSAIAFSEGVIETSIMPPQYIFEMCMPLIQENKDSTFSFIHVSVKEHLKSPESTIALIEADAICEHGVASITCLLAGFRIFDTTYDASDRNLRILRGLHGFHIYATEYWLEDLLCSNAVAGGSKTATLLCSTAKALADRLNSTSHSAGISVQQELGTLDDRLNIFANQKAVYDMLRSALRERFAKANSDQAKHESFSAGPTRLAPRNLKDLLASYQASIRSLLLVSSFPGITAEELEKFKRDFRTAAFTCSFQNCPCASIGFTDEKKLSEHERRHVQRIISSSRALRAHMSKCHGTAQRIAEITRISTQISGVTEHFQSSDNTDAAVQRLRHGFVETAQQQQHQQQAWGSNSALQDYERQKVLLEQQKEKRRLALL</sequence>
<dbReference type="STRING" id="1042311.A0A2T3Z0G2"/>
<keyword evidence="4" id="KW-1185">Reference proteome</keyword>
<dbReference type="Proteomes" id="UP000240493">
    <property type="component" value="Unassembled WGS sequence"/>
</dbReference>
<evidence type="ECO:0000259" key="2">
    <source>
        <dbReference type="PROSITE" id="PS50837"/>
    </source>
</evidence>
<organism evidence="3 4">
    <name type="scientific">Trichoderma asperellum (strain ATCC 204424 / CBS 433.97 / NBRC 101777)</name>
    <dbReference type="NCBI Taxonomy" id="1042311"/>
    <lineage>
        <taxon>Eukaryota</taxon>
        <taxon>Fungi</taxon>
        <taxon>Dikarya</taxon>
        <taxon>Ascomycota</taxon>
        <taxon>Pezizomycotina</taxon>
        <taxon>Sordariomycetes</taxon>
        <taxon>Hypocreomycetidae</taxon>
        <taxon>Hypocreales</taxon>
        <taxon>Hypocreaceae</taxon>
        <taxon>Trichoderma</taxon>
    </lineage>
</organism>
<dbReference type="InterPro" id="IPR056884">
    <property type="entry name" value="NPHP3-like_N"/>
</dbReference>
<dbReference type="SUPFAM" id="SSF52540">
    <property type="entry name" value="P-loop containing nucleoside triphosphate hydrolases"/>
    <property type="match status" value="1"/>
</dbReference>
<evidence type="ECO:0000256" key="1">
    <source>
        <dbReference type="ARBA" id="ARBA00022737"/>
    </source>
</evidence>
<dbReference type="PANTHER" id="PTHR10039">
    <property type="entry name" value="AMELOGENIN"/>
    <property type="match status" value="1"/>
</dbReference>
<dbReference type="InterPro" id="IPR056125">
    <property type="entry name" value="DUF7708"/>
</dbReference>
<dbReference type="EMBL" id="KZ679266">
    <property type="protein sequence ID" value="PTB38298.1"/>
    <property type="molecule type" value="Genomic_DNA"/>
</dbReference>
<name>A0A2T3Z0G2_TRIA4</name>
<dbReference type="PROSITE" id="PS50837">
    <property type="entry name" value="NACHT"/>
    <property type="match status" value="1"/>
</dbReference>
<evidence type="ECO:0000313" key="3">
    <source>
        <dbReference type="EMBL" id="PTB38298.1"/>
    </source>
</evidence>
<dbReference type="InterPro" id="IPR027417">
    <property type="entry name" value="P-loop_NTPase"/>
</dbReference>
<evidence type="ECO:0000313" key="4">
    <source>
        <dbReference type="Proteomes" id="UP000240493"/>
    </source>
</evidence>
<keyword evidence="1" id="KW-0677">Repeat</keyword>
<protein>
    <recommendedName>
        <fullName evidence="2">NACHT domain-containing protein</fullName>
    </recommendedName>
</protein>
<dbReference type="Pfam" id="PF24809">
    <property type="entry name" value="DUF7708"/>
    <property type="match status" value="1"/>
</dbReference>
<dbReference type="AlphaFoldDB" id="A0A2T3Z0G2"/>
<accession>A0A2T3Z0G2</accession>
<feature type="domain" description="NACHT" evidence="2">
    <location>
        <begin position="291"/>
        <end position="441"/>
    </location>
</feature>
<dbReference type="OrthoDB" id="7464126at2759"/>
<proteinExistence type="predicted"/>
<dbReference type="Gene3D" id="3.40.50.300">
    <property type="entry name" value="P-loop containing nucleotide triphosphate hydrolases"/>
    <property type="match status" value="1"/>
</dbReference>
<dbReference type="Pfam" id="PF24883">
    <property type="entry name" value="NPHP3_N"/>
    <property type="match status" value="1"/>
</dbReference>